<sequence length="53" mass="5845">MNPIKHLVKTNSNQHKSLNQRLSPSGTSELVGPLLLTLLTISLTILEKKVSNH</sequence>
<proteinExistence type="predicted"/>
<evidence type="ECO:0000313" key="3">
    <source>
        <dbReference type="Proteomes" id="UP000003692"/>
    </source>
</evidence>
<dbReference type="Proteomes" id="UP000003692">
    <property type="component" value="Unassembled WGS sequence"/>
</dbReference>
<name>D4F824_EDWTA</name>
<comment type="caution">
    <text evidence="2">The sequence shown here is derived from an EMBL/GenBank/DDBJ whole genome shotgun (WGS) entry which is preliminary data.</text>
</comment>
<feature type="compositionally biased region" description="Polar residues" evidence="1">
    <location>
        <begin position="9"/>
        <end position="24"/>
    </location>
</feature>
<gene>
    <name evidence="2" type="ORF">EDWATA_02911</name>
</gene>
<organism evidence="2 3">
    <name type="scientific">Edwardsiella tarda ATCC 23685</name>
    <dbReference type="NCBI Taxonomy" id="500638"/>
    <lineage>
        <taxon>Bacteria</taxon>
        <taxon>Pseudomonadati</taxon>
        <taxon>Pseudomonadota</taxon>
        <taxon>Gammaproteobacteria</taxon>
        <taxon>Enterobacterales</taxon>
        <taxon>Hafniaceae</taxon>
        <taxon>Edwardsiella</taxon>
    </lineage>
</organism>
<dbReference type="EMBL" id="ADGK01000248">
    <property type="protein sequence ID" value="EFE22086.1"/>
    <property type="molecule type" value="Genomic_DNA"/>
</dbReference>
<evidence type="ECO:0000313" key="2">
    <source>
        <dbReference type="EMBL" id="EFE22086.1"/>
    </source>
</evidence>
<dbReference type="HOGENOM" id="CLU_3061085_0_0_6"/>
<feature type="region of interest" description="Disordered" evidence="1">
    <location>
        <begin position="1"/>
        <end position="24"/>
    </location>
</feature>
<protein>
    <submittedName>
        <fullName evidence="2">Uncharacterized protein</fullName>
    </submittedName>
</protein>
<accession>D4F824</accession>
<reference evidence="2 3" key="1">
    <citation type="submission" date="2010-02" db="EMBL/GenBank/DDBJ databases">
        <authorList>
            <person name="Weinstock G."/>
            <person name="Sodergren E."/>
            <person name="Clifton S."/>
            <person name="Fulton L."/>
            <person name="Fulton B."/>
            <person name="Courtney L."/>
            <person name="Fronick C."/>
            <person name="Harrison M."/>
            <person name="Strong C."/>
            <person name="Farmer C."/>
            <person name="Delahaunty K."/>
            <person name="Markovic C."/>
            <person name="Hall O."/>
            <person name="Minx P."/>
            <person name="Tomlinson C."/>
            <person name="Mitreva M."/>
            <person name="Nelson J."/>
            <person name="Hou S."/>
            <person name="Wollam A."/>
            <person name="Pepin K.H."/>
            <person name="Johnson M."/>
            <person name="Bhonagiri V."/>
            <person name="Zhang X."/>
            <person name="Suruliraj S."/>
            <person name="Warren W."/>
            <person name="Chinwalla A."/>
            <person name="Mardis E.R."/>
            <person name="Wilson R.K."/>
        </authorList>
    </citation>
    <scope>NUCLEOTIDE SEQUENCE [LARGE SCALE GENOMIC DNA]</scope>
    <source>
        <strain evidence="2 3">ATCC 23685</strain>
    </source>
</reference>
<dbReference type="AlphaFoldDB" id="D4F824"/>
<evidence type="ECO:0000256" key="1">
    <source>
        <dbReference type="SAM" id="MobiDB-lite"/>
    </source>
</evidence>